<dbReference type="GO" id="GO:0016020">
    <property type="term" value="C:membrane"/>
    <property type="evidence" value="ECO:0007669"/>
    <property type="project" value="InterPro"/>
</dbReference>
<keyword evidence="1 3" id="KW-0807">Transducer</keyword>
<dbReference type="Gene3D" id="3.30.450.20">
    <property type="entry name" value="PAS domain"/>
    <property type="match status" value="1"/>
</dbReference>
<dbReference type="Pfam" id="PF00015">
    <property type="entry name" value="MCPsignal"/>
    <property type="match status" value="1"/>
</dbReference>
<organism evidence="6 7">
    <name type="scientific">Desulfallas thermosapovorans DSM 6562</name>
    <dbReference type="NCBI Taxonomy" id="1121431"/>
    <lineage>
        <taxon>Bacteria</taxon>
        <taxon>Bacillati</taxon>
        <taxon>Bacillota</taxon>
        <taxon>Clostridia</taxon>
        <taxon>Eubacteriales</taxon>
        <taxon>Desulfallaceae</taxon>
        <taxon>Desulfallas</taxon>
    </lineage>
</organism>
<name>A0A5S4ZPD2_9FIRM</name>
<dbReference type="PANTHER" id="PTHR32089">
    <property type="entry name" value="METHYL-ACCEPTING CHEMOTAXIS PROTEIN MCPB"/>
    <property type="match status" value="1"/>
</dbReference>
<accession>A0A5S4ZPD2</accession>
<dbReference type="SUPFAM" id="SSF58104">
    <property type="entry name" value="Methyl-accepting chemotaxis protein (MCP) signaling domain"/>
    <property type="match status" value="1"/>
</dbReference>
<keyword evidence="7" id="KW-1185">Reference proteome</keyword>
<dbReference type="GO" id="GO:0004888">
    <property type="term" value="F:transmembrane signaling receptor activity"/>
    <property type="evidence" value="ECO:0007669"/>
    <property type="project" value="InterPro"/>
</dbReference>
<dbReference type="InterPro" id="IPR004089">
    <property type="entry name" value="MCPsignal_dom"/>
</dbReference>
<dbReference type="Gene3D" id="1.10.287.950">
    <property type="entry name" value="Methyl-accepting chemotaxis protein"/>
    <property type="match status" value="1"/>
</dbReference>
<dbReference type="EMBL" id="VNHM01000012">
    <property type="protein sequence ID" value="TYO94726.1"/>
    <property type="molecule type" value="Genomic_DNA"/>
</dbReference>
<dbReference type="PROSITE" id="PS50111">
    <property type="entry name" value="CHEMOTAXIS_TRANSDUC_2"/>
    <property type="match status" value="1"/>
</dbReference>
<dbReference type="InterPro" id="IPR004090">
    <property type="entry name" value="Chemotax_Me-accpt_rcpt"/>
</dbReference>
<dbReference type="InterPro" id="IPR029151">
    <property type="entry name" value="Sensor-like_sf"/>
</dbReference>
<sequence>MAAATGIAAYCYMRKRYKIIIIELKKNIDNWQYVQLPPTDKEVASTDFKQLAEAQEELLAKVRSLAQEIQLTSQQVRAASNQVETSVASVCGMKEALRQMQDLAATLQQTCAGLEGDFSASKEATSRVQDAMGRINETVQAITGDNNEMKQHIDTLESAVAEVRLIAENIGDISGRTKMLALNASIEAARAGAHGRGFSVVAGEIGKLSDHTAGAVRQAFNLLEGMKSNVDTVVSSITGSLESSAMVAQQLKDIEETFTGSFKILQRVNDIVVESFLEANKSLQSSSEALETRFKDLEKIENTGKLMSKLAGNLEQVADRNRLSYVINQEIDLRIKTVKELLTNTAGQVDIINMQPNRHENILTGIKKDHPYLEAIWSNDHTGNFIFSLPPAGLAYAGVREWWRRSMAGDKYTSEIYISAITRQPCITVSVPICDKRGVTGVLGADVKLT</sequence>
<evidence type="ECO:0000256" key="4">
    <source>
        <dbReference type="SAM" id="Coils"/>
    </source>
</evidence>
<evidence type="ECO:0000256" key="2">
    <source>
        <dbReference type="ARBA" id="ARBA00029447"/>
    </source>
</evidence>
<evidence type="ECO:0000256" key="1">
    <source>
        <dbReference type="ARBA" id="ARBA00023224"/>
    </source>
</evidence>
<comment type="caution">
    <text evidence="6">The sequence shown here is derived from an EMBL/GenBank/DDBJ whole genome shotgun (WGS) entry which is preliminary data.</text>
</comment>
<dbReference type="CDD" id="cd18773">
    <property type="entry name" value="PDC1_HK_sensor"/>
    <property type="match status" value="1"/>
</dbReference>
<dbReference type="GO" id="GO:0006935">
    <property type="term" value="P:chemotaxis"/>
    <property type="evidence" value="ECO:0007669"/>
    <property type="project" value="InterPro"/>
</dbReference>
<dbReference type="Proteomes" id="UP000323166">
    <property type="component" value="Unassembled WGS sequence"/>
</dbReference>
<dbReference type="PANTHER" id="PTHR32089:SF112">
    <property type="entry name" value="LYSOZYME-LIKE PROTEIN-RELATED"/>
    <property type="match status" value="1"/>
</dbReference>
<gene>
    <name evidence="6" type="ORF">LX24_02195</name>
</gene>
<dbReference type="SMART" id="SM00283">
    <property type="entry name" value="MA"/>
    <property type="match status" value="1"/>
</dbReference>
<dbReference type="AlphaFoldDB" id="A0A5S4ZPD2"/>
<dbReference type="SUPFAM" id="SSF103190">
    <property type="entry name" value="Sensory domain-like"/>
    <property type="match status" value="1"/>
</dbReference>
<evidence type="ECO:0000313" key="7">
    <source>
        <dbReference type="Proteomes" id="UP000323166"/>
    </source>
</evidence>
<comment type="similarity">
    <text evidence="2">Belongs to the methyl-accepting chemotaxis (MCP) protein family.</text>
</comment>
<evidence type="ECO:0000313" key="6">
    <source>
        <dbReference type="EMBL" id="TYO94726.1"/>
    </source>
</evidence>
<proteinExistence type="inferred from homology"/>
<dbReference type="PRINTS" id="PR00260">
    <property type="entry name" value="CHEMTRNSDUCR"/>
</dbReference>
<evidence type="ECO:0000256" key="3">
    <source>
        <dbReference type="PROSITE-ProRule" id="PRU00284"/>
    </source>
</evidence>
<feature type="coiled-coil region" evidence="4">
    <location>
        <begin position="48"/>
        <end position="117"/>
    </location>
</feature>
<feature type="domain" description="Methyl-accepting transducer" evidence="5">
    <location>
        <begin position="54"/>
        <end position="301"/>
    </location>
</feature>
<reference evidence="6 7" key="1">
    <citation type="submission" date="2019-07" db="EMBL/GenBank/DDBJ databases">
        <title>Genomic Encyclopedia of Type Strains, Phase I: the one thousand microbial genomes (KMG-I) project.</title>
        <authorList>
            <person name="Kyrpides N."/>
        </authorList>
    </citation>
    <scope>NUCLEOTIDE SEQUENCE [LARGE SCALE GENOMIC DNA]</scope>
    <source>
        <strain evidence="6 7">DSM 6562</strain>
    </source>
</reference>
<keyword evidence="4" id="KW-0175">Coiled coil</keyword>
<dbReference type="GO" id="GO:0007165">
    <property type="term" value="P:signal transduction"/>
    <property type="evidence" value="ECO:0007669"/>
    <property type="project" value="UniProtKB-KW"/>
</dbReference>
<evidence type="ECO:0000259" key="5">
    <source>
        <dbReference type="PROSITE" id="PS50111"/>
    </source>
</evidence>
<protein>
    <submittedName>
        <fullName evidence="6">Methyl-accepting chemotaxis sensory transducer with Cache sensor</fullName>
    </submittedName>
</protein>